<evidence type="ECO:0000259" key="7">
    <source>
        <dbReference type="Pfam" id="PF08016"/>
    </source>
</evidence>
<dbReference type="PANTHER" id="PTHR10877">
    <property type="entry name" value="POLYCYSTIN FAMILY MEMBER"/>
    <property type="match status" value="1"/>
</dbReference>
<comment type="subcellular location">
    <subcellularLocation>
        <location evidence="1">Membrane</location>
        <topology evidence="1">Multi-pass membrane protein</topology>
    </subcellularLocation>
</comment>
<feature type="transmembrane region" description="Helical" evidence="6">
    <location>
        <begin position="392"/>
        <end position="414"/>
    </location>
</feature>
<gene>
    <name evidence="8" type="ORF">FOL47_000099</name>
</gene>
<feature type="transmembrane region" description="Helical" evidence="6">
    <location>
        <begin position="466"/>
        <end position="486"/>
    </location>
</feature>
<feature type="region of interest" description="Disordered" evidence="5">
    <location>
        <begin position="1"/>
        <end position="49"/>
    </location>
</feature>
<evidence type="ECO:0000256" key="1">
    <source>
        <dbReference type="ARBA" id="ARBA00004141"/>
    </source>
</evidence>
<evidence type="ECO:0000256" key="2">
    <source>
        <dbReference type="ARBA" id="ARBA00022692"/>
    </source>
</evidence>
<organism evidence="8 9">
    <name type="scientific">Perkinsus chesapeaki</name>
    <name type="common">Clam parasite</name>
    <name type="synonym">Perkinsus andrewsi</name>
    <dbReference type="NCBI Taxonomy" id="330153"/>
    <lineage>
        <taxon>Eukaryota</taxon>
        <taxon>Sar</taxon>
        <taxon>Alveolata</taxon>
        <taxon>Perkinsozoa</taxon>
        <taxon>Perkinsea</taxon>
        <taxon>Perkinsida</taxon>
        <taxon>Perkinsidae</taxon>
        <taxon>Perkinsus</taxon>
    </lineage>
</organism>
<feature type="domain" description="Polycystin cation channel PKD1/PKD2" evidence="7">
    <location>
        <begin position="460"/>
        <end position="543"/>
    </location>
</feature>
<feature type="non-terminal residue" evidence="8">
    <location>
        <position position="1"/>
    </location>
</feature>
<evidence type="ECO:0000256" key="5">
    <source>
        <dbReference type="SAM" id="MobiDB-lite"/>
    </source>
</evidence>
<comment type="caution">
    <text evidence="8">The sequence shown here is derived from an EMBL/GenBank/DDBJ whole genome shotgun (WGS) entry which is preliminary data.</text>
</comment>
<dbReference type="Proteomes" id="UP000591131">
    <property type="component" value="Unassembled WGS sequence"/>
</dbReference>
<feature type="compositionally biased region" description="Basic and acidic residues" evidence="5">
    <location>
        <begin position="40"/>
        <end position="49"/>
    </location>
</feature>
<feature type="transmembrane region" description="Helical" evidence="6">
    <location>
        <begin position="302"/>
        <end position="323"/>
    </location>
</feature>
<keyword evidence="4 6" id="KW-0472">Membrane</keyword>
<feature type="compositionally biased region" description="Polar residues" evidence="5">
    <location>
        <begin position="1"/>
        <end position="15"/>
    </location>
</feature>
<dbReference type="InterPro" id="IPR051223">
    <property type="entry name" value="Polycystin"/>
</dbReference>
<proteinExistence type="predicted"/>
<accession>A0A7J6N155</accession>
<evidence type="ECO:0000313" key="8">
    <source>
        <dbReference type="EMBL" id="KAF4677639.1"/>
    </source>
</evidence>
<evidence type="ECO:0000256" key="3">
    <source>
        <dbReference type="ARBA" id="ARBA00022989"/>
    </source>
</evidence>
<dbReference type="AlphaFoldDB" id="A0A7J6N155"/>
<evidence type="ECO:0000256" key="6">
    <source>
        <dbReference type="SAM" id="Phobius"/>
    </source>
</evidence>
<dbReference type="EMBL" id="JAAPAO010000010">
    <property type="protein sequence ID" value="KAF4677639.1"/>
    <property type="molecule type" value="Genomic_DNA"/>
</dbReference>
<keyword evidence="3 6" id="KW-1133">Transmembrane helix</keyword>
<reference evidence="8 9" key="1">
    <citation type="submission" date="2020-04" db="EMBL/GenBank/DDBJ databases">
        <title>Perkinsus chesapeaki whole genome sequence.</title>
        <authorList>
            <person name="Bogema D.R."/>
        </authorList>
    </citation>
    <scope>NUCLEOTIDE SEQUENCE [LARGE SCALE GENOMIC DNA]</scope>
    <source>
        <strain evidence="8">ATCC PRA-425</strain>
    </source>
</reference>
<dbReference type="PANTHER" id="PTHR10877:SF183">
    <property type="entry name" value="AT14535P-RELATED"/>
    <property type="match status" value="1"/>
</dbReference>
<feature type="transmembrane region" description="Helical" evidence="6">
    <location>
        <begin position="506"/>
        <end position="527"/>
    </location>
</feature>
<sequence length="544" mass="60894">METTSEGSDGQTNCSPPRREKTAVVQLPERGDDLFDDEEASKPTEVEDGRVPKKTYERAEKRKLISANMTSRGFKEADKYVCHLPHFIDRLLLEQYLERELLLRVPFMIWLPILLALVAMEYPTGVMFEIHSNIRNRLNLDNVAEVTAAESIYDFLSAEFLPGVATLNPTDEQFIESSFSNGLVNLTQRKRYTQTTSLVTYPILYIVGLTARAQQGELRLEDASQLSTGLSEQMPTTDRIQFYRENGWIDGSASAVGTVTTFYTPLADIYTFVTVYYEIGVTGHIQGAAYLNSFKDVSSESLWLVGMLVALGLTLVQTGIDMFRAFHPGYLARGVGMKEYLLGMHAVHLGAPQAADTTDKSGGIAPEEHTSSASDEYYAAVRKRKRDLRRAAIFESFSDLLVLSNLILKLAAYLPSIGLTIPSFLGSLEFSKIALSLLSWDPHTETGEYLNDLLRASQIETLADSFRSLTMIILCLCCSRLIFFLATHPRVAILAETIRIGSDDMFHFFILFTILYSLLAFLARWVFGDSLAQFSSFGETLYTQ</sequence>
<dbReference type="Pfam" id="PF08016">
    <property type="entry name" value="PKD_channel"/>
    <property type="match status" value="1"/>
</dbReference>
<dbReference type="InterPro" id="IPR013122">
    <property type="entry name" value="PKD1_2_channel"/>
</dbReference>
<evidence type="ECO:0000313" key="9">
    <source>
        <dbReference type="Proteomes" id="UP000591131"/>
    </source>
</evidence>
<protein>
    <recommendedName>
        <fullName evidence="7">Polycystin cation channel PKD1/PKD2 domain-containing protein</fullName>
    </recommendedName>
</protein>
<name>A0A7J6N155_PERCH</name>
<keyword evidence="2 6" id="KW-0812">Transmembrane</keyword>
<keyword evidence="9" id="KW-1185">Reference proteome</keyword>
<dbReference type="OrthoDB" id="442399at2759"/>
<dbReference type="GO" id="GO:0016020">
    <property type="term" value="C:membrane"/>
    <property type="evidence" value="ECO:0007669"/>
    <property type="project" value="UniProtKB-SubCell"/>
</dbReference>
<feature type="transmembrane region" description="Helical" evidence="6">
    <location>
        <begin position="101"/>
        <end position="120"/>
    </location>
</feature>
<evidence type="ECO:0000256" key="4">
    <source>
        <dbReference type="ARBA" id="ARBA00023136"/>
    </source>
</evidence>